<reference key="1">
    <citation type="submission" date="2008-12" db="EMBL/GenBank/DDBJ databases">
        <title>Complete genome sequence of Rhodobacter capsulatus SB1003.</title>
        <authorList>
            <person name="Strnad H."/>
            <person name="Lapidus A."/>
            <person name="Vlcek C."/>
            <person name="Ulbrich P."/>
            <person name="Paces J."/>
            <person name="Maltsev N."/>
            <person name="Kumar V."/>
            <person name="Kogan Y."/>
            <person name="Milgram A."/>
            <person name="Rebrekov D."/>
            <person name="Mazur M."/>
            <person name="Cox R."/>
            <person name="Kyrpides N."/>
            <person name="Kolar M."/>
            <person name="Sachova J."/>
            <person name="Ridl J."/>
            <person name="Ivanova N."/>
            <person name="Kapatral V."/>
            <person name="Los T."/>
            <person name="Lykidis A."/>
            <person name="Mikhailova N."/>
            <person name="Reznik G."/>
            <person name="Vasieva O."/>
            <person name="Fonstein M."/>
            <person name="Paces V."/>
            <person name="Haselkorn R."/>
        </authorList>
    </citation>
    <scope>NUCLEOTIDE SEQUENCE</scope>
    <source>
        <strain>SB1003</strain>
    </source>
</reference>
<dbReference type="Gene3D" id="1.10.8.60">
    <property type="match status" value="1"/>
</dbReference>
<dbReference type="InterPro" id="IPR027417">
    <property type="entry name" value="P-loop_NTPase"/>
</dbReference>
<comment type="subcellular location">
    <subcellularLocation>
        <location evidence="1 7">Cytoplasm</location>
    </subcellularLocation>
</comment>
<dbReference type="FunFam" id="3.40.50.300:FF:000213">
    <property type="entry name" value="ATP-dependent protease ATPase subunit HslU"/>
    <property type="match status" value="1"/>
</dbReference>
<dbReference type="NCBIfam" id="TIGR00390">
    <property type="entry name" value="hslU"/>
    <property type="match status" value="1"/>
</dbReference>
<comment type="similarity">
    <text evidence="2 7">Belongs to the ClpX chaperone family. HslU subfamily.</text>
</comment>
<evidence type="ECO:0000256" key="1">
    <source>
        <dbReference type="ARBA" id="ARBA00004496"/>
    </source>
</evidence>
<dbReference type="GO" id="GO:0009376">
    <property type="term" value="C:HslUV protease complex"/>
    <property type="evidence" value="ECO:0007669"/>
    <property type="project" value="UniProtKB-UniRule"/>
</dbReference>
<keyword evidence="10" id="KW-0645">Protease</keyword>
<dbReference type="STRING" id="272942.RCAP_rcc00034"/>
<feature type="domain" description="Clp ATPase C-terminal" evidence="9">
    <location>
        <begin position="325"/>
        <end position="414"/>
    </location>
</feature>
<dbReference type="GO" id="GO:0016887">
    <property type="term" value="F:ATP hydrolysis activity"/>
    <property type="evidence" value="ECO:0007669"/>
    <property type="project" value="InterPro"/>
</dbReference>
<protein>
    <recommendedName>
        <fullName evidence="7">ATP-dependent protease ATPase subunit HslU</fullName>
    </recommendedName>
    <alternativeName>
        <fullName evidence="7">Unfoldase HslU</fullName>
    </alternativeName>
</protein>
<feature type="binding site" evidence="7">
    <location>
        <position position="311"/>
    </location>
    <ligand>
        <name>ATP</name>
        <dbReference type="ChEBI" id="CHEBI:30616"/>
    </ligand>
</feature>
<dbReference type="GeneID" id="31488991"/>
<dbReference type="Proteomes" id="UP000002361">
    <property type="component" value="Chromosome"/>
</dbReference>
<sequence length="433" mass="48417">MTSLTPREIVSELDRFIIGQAEAKRAVAVALRNRWRRQRLSPEMREEVYPKNILMIGPTGVGKTEISRRLAKLAKAPFLKVEATKFTEVGYVGRDVEQIIRDLVDVAMVETRERMREEVKARAHKAAEDRVIEVLAGTDAREQTREMFRRKLRDGELDDKQIEIEVAETASAPQMMMGNPGMELQMQGLQDLFKAFGGARKTRRKMSVAESYEVLISEEADKLLDDEAVKTAALEAVSQSGIVFLDEIDKVAARAETRGADVSREGVQRDLLPLIEGTTVSTKYGPVKTDHILFIASGAFHIAKPSDLLPELQGRLPIRVELRPLTEEDFVRILTETDNALTRQYTALMATEEVTVSFTPEGIAALARIAAEVNRSVENIGARRLYTVMERVFEELSFTAPDRSGDQVTVDAAFVERHLGSLAQSADLSRYVL</sequence>
<accession>D5AKF7</accession>
<dbReference type="GO" id="GO:0043335">
    <property type="term" value="P:protein unfolding"/>
    <property type="evidence" value="ECO:0007669"/>
    <property type="project" value="UniProtKB-UniRule"/>
</dbReference>
<evidence type="ECO:0000256" key="2">
    <source>
        <dbReference type="ARBA" id="ARBA00009771"/>
    </source>
</evidence>
<name>D5AKF7_RHOCB</name>
<keyword evidence="4 7" id="KW-0547">Nucleotide-binding</keyword>
<keyword evidence="10" id="KW-0378">Hydrolase</keyword>
<comment type="function">
    <text evidence="7">ATPase subunit of a proteasome-like degradation complex; this subunit has chaperone activity. The binding of ATP and its subsequent hydrolysis by HslU are essential for unfolding of protein substrates subsequently hydrolyzed by HslV. HslU recognizes the N-terminal part of its protein substrates and unfolds these before they are guided to HslV for hydrolysis.</text>
</comment>
<dbReference type="NCBIfam" id="NF003544">
    <property type="entry name" value="PRK05201.1"/>
    <property type="match status" value="1"/>
</dbReference>
<evidence type="ECO:0000256" key="6">
    <source>
        <dbReference type="ARBA" id="ARBA00023186"/>
    </source>
</evidence>
<dbReference type="RefSeq" id="WP_013065781.1">
    <property type="nucleotide sequence ID" value="NC_014034.1"/>
</dbReference>
<dbReference type="InterPro" id="IPR050052">
    <property type="entry name" value="ATP-dep_Clp_protease_ClpX"/>
</dbReference>
<evidence type="ECO:0000259" key="8">
    <source>
        <dbReference type="SMART" id="SM00382"/>
    </source>
</evidence>
<keyword evidence="11" id="KW-1185">Reference proteome</keyword>
<dbReference type="OrthoDB" id="9804062at2"/>
<proteinExistence type="inferred from homology"/>
<dbReference type="AlphaFoldDB" id="D5AKF7"/>
<dbReference type="SMART" id="SM01086">
    <property type="entry name" value="ClpB_D2-small"/>
    <property type="match status" value="1"/>
</dbReference>
<feature type="binding site" evidence="7">
    <location>
        <position position="246"/>
    </location>
    <ligand>
        <name>ATP</name>
        <dbReference type="ChEBI" id="CHEBI:30616"/>
    </ligand>
</feature>
<evidence type="ECO:0000256" key="7">
    <source>
        <dbReference type="HAMAP-Rule" id="MF_00249"/>
    </source>
</evidence>
<dbReference type="KEGG" id="rcp:RCAP_rcc00034"/>
<evidence type="ECO:0000259" key="9">
    <source>
        <dbReference type="SMART" id="SM01086"/>
    </source>
</evidence>
<dbReference type="FunFam" id="3.40.50.300:FF:000220">
    <property type="entry name" value="ATP-dependent protease ATPase subunit HslU"/>
    <property type="match status" value="1"/>
</dbReference>
<dbReference type="PANTHER" id="PTHR48102:SF3">
    <property type="entry name" value="ATP-DEPENDENT PROTEASE ATPASE SUBUNIT HSLU"/>
    <property type="match status" value="1"/>
</dbReference>
<evidence type="ECO:0000256" key="5">
    <source>
        <dbReference type="ARBA" id="ARBA00022840"/>
    </source>
</evidence>
<dbReference type="HOGENOM" id="CLU_033123_0_0_5"/>
<dbReference type="InterPro" id="IPR019489">
    <property type="entry name" value="Clp_ATPase_C"/>
</dbReference>
<evidence type="ECO:0000256" key="3">
    <source>
        <dbReference type="ARBA" id="ARBA00022490"/>
    </source>
</evidence>
<dbReference type="SUPFAM" id="SSF52540">
    <property type="entry name" value="P-loop containing nucleoside triphosphate hydrolases"/>
    <property type="match status" value="1"/>
</dbReference>
<dbReference type="InterPro" id="IPR003959">
    <property type="entry name" value="ATPase_AAA_core"/>
</dbReference>
<dbReference type="GO" id="GO:0005524">
    <property type="term" value="F:ATP binding"/>
    <property type="evidence" value="ECO:0007669"/>
    <property type="project" value="UniProtKB-UniRule"/>
</dbReference>
<evidence type="ECO:0000313" key="11">
    <source>
        <dbReference type="Proteomes" id="UP000002361"/>
    </source>
</evidence>
<dbReference type="SMART" id="SM00382">
    <property type="entry name" value="AAA"/>
    <property type="match status" value="1"/>
</dbReference>
<organism evidence="10 11">
    <name type="scientific">Rhodobacter capsulatus (strain ATCC BAA-309 / NBRC 16581 / SB1003)</name>
    <dbReference type="NCBI Taxonomy" id="272942"/>
    <lineage>
        <taxon>Bacteria</taxon>
        <taxon>Pseudomonadati</taxon>
        <taxon>Pseudomonadota</taxon>
        <taxon>Alphaproteobacteria</taxon>
        <taxon>Rhodobacterales</taxon>
        <taxon>Rhodobacter group</taxon>
        <taxon>Rhodobacter</taxon>
    </lineage>
</organism>
<evidence type="ECO:0000256" key="4">
    <source>
        <dbReference type="ARBA" id="ARBA00022741"/>
    </source>
</evidence>
<evidence type="ECO:0000313" key="10">
    <source>
        <dbReference type="EMBL" id="ADE83799.1"/>
    </source>
</evidence>
<dbReference type="Pfam" id="PF07724">
    <property type="entry name" value="AAA_2"/>
    <property type="match status" value="1"/>
</dbReference>
<keyword evidence="6 7" id="KW-0143">Chaperone</keyword>
<dbReference type="HAMAP" id="MF_00249">
    <property type="entry name" value="HslU"/>
    <property type="match status" value="1"/>
</dbReference>
<dbReference type="eggNOG" id="COG1220">
    <property type="taxonomic scope" value="Bacteria"/>
</dbReference>
<dbReference type="InterPro" id="IPR004491">
    <property type="entry name" value="HslU"/>
</dbReference>
<dbReference type="PANTHER" id="PTHR48102">
    <property type="entry name" value="ATP-DEPENDENT CLP PROTEASE ATP-BINDING SUBUNIT CLPX-LIKE, MITOCHONDRIAL-RELATED"/>
    <property type="match status" value="1"/>
</dbReference>
<dbReference type="Pfam" id="PF00004">
    <property type="entry name" value="AAA"/>
    <property type="match status" value="1"/>
</dbReference>
<gene>
    <name evidence="7 10" type="primary">hslU</name>
    <name evidence="10" type="ordered locus">RCAP_rcc00034</name>
</gene>
<dbReference type="GO" id="GO:0008233">
    <property type="term" value="F:peptidase activity"/>
    <property type="evidence" value="ECO:0007669"/>
    <property type="project" value="UniProtKB-KW"/>
</dbReference>
<keyword evidence="5 7" id="KW-0067">ATP-binding</keyword>
<dbReference type="InterPro" id="IPR003593">
    <property type="entry name" value="AAA+_ATPase"/>
</dbReference>
<comment type="subunit">
    <text evidence="7">A double ring-shaped homohexamer of HslV is capped on each side by a ring-shaped HslU homohexamer. The assembly of the HslU/HslV complex is dependent on binding of ATP.</text>
</comment>
<dbReference type="EMBL" id="CP001312">
    <property type="protein sequence ID" value="ADE83799.1"/>
    <property type="molecule type" value="Genomic_DNA"/>
</dbReference>
<feature type="domain" description="AAA+ ATPase" evidence="8">
    <location>
        <begin position="49"/>
        <end position="322"/>
    </location>
</feature>
<reference evidence="10 11" key="2">
    <citation type="journal article" date="2010" name="J. Bacteriol.">
        <title>Complete genome sequence of the photosynthetic purple nonsulfur bacterium Rhodobacter capsulatus SB 1003.</title>
        <authorList>
            <person name="Strnad H."/>
            <person name="Lapidus A."/>
            <person name="Paces J."/>
            <person name="Ulbrich P."/>
            <person name="Vlcek C."/>
            <person name="Paces V."/>
            <person name="Haselkorn R."/>
        </authorList>
    </citation>
    <scope>NUCLEOTIDE SEQUENCE [LARGE SCALE GENOMIC DNA]</scope>
    <source>
        <strain evidence="11">ATCC BAA-309 / NBRC 16581 / SB1003</strain>
    </source>
</reference>
<feature type="binding site" evidence="7">
    <location>
        <position position="383"/>
    </location>
    <ligand>
        <name>ATP</name>
        <dbReference type="ChEBI" id="CHEBI:30616"/>
    </ligand>
</feature>
<dbReference type="CDD" id="cd19498">
    <property type="entry name" value="RecA-like_HslU"/>
    <property type="match status" value="1"/>
</dbReference>
<keyword evidence="3 7" id="KW-0963">Cytoplasm</keyword>
<feature type="binding site" evidence="7">
    <location>
        <position position="18"/>
    </location>
    <ligand>
        <name>ATP</name>
        <dbReference type="ChEBI" id="CHEBI:30616"/>
    </ligand>
</feature>
<dbReference type="Gene3D" id="3.40.50.300">
    <property type="entry name" value="P-loop containing nucleotide triphosphate hydrolases"/>
    <property type="match status" value="2"/>
</dbReference>
<feature type="binding site" evidence="7">
    <location>
        <begin position="60"/>
        <end position="65"/>
    </location>
    <ligand>
        <name>ATP</name>
        <dbReference type="ChEBI" id="CHEBI:30616"/>
    </ligand>
</feature>
<dbReference type="GO" id="GO:0036402">
    <property type="term" value="F:proteasome-activating activity"/>
    <property type="evidence" value="ECO:0007669"/>
    <property type="project" value="UniProtKB-UniRule"/>
</dbReference>